<dbReference type="GO" id="GO:0043565">
    <property type="term" value="F:sequence-specific DNA binding"/>
    <property type="evidence" value="ECO:0007669"/>
    <property type="project" value="InterPro"/>
</dbReference>
<accession>A0A512NKH1</accession>
<dbReference type="InterPro" id="IPR018062">
    <property type="entry name" value="HTH_AraC-typ_CS"/>
</dbReference>
<gene>
    <name evidence="5" type="ORF">RSO01_66170</name>
</gene>
<evidence type="ECO:0000256" key="3">
    <source>
        <dbReference type="ARBA" id="ARBA00023163"/>
    </source>
</evidence>
<sequence length="323" mass="34560">MDALSDILRVARLSGGVFLNAEFSAPWCMIGQMSAEHCAPFLGAAVNLIPYHYVVDGELYIAEPNQQGQQVSSGDVVLFPRNDLYLMGSDVSLPPVSAASVIVPDGDKMVQTVLHGGGGDAVHMVCGFLGCDSGLINPIVSTLPSAMILKVEETPAADWIRSTFQYAAYEVASGRTGSTAVLSKLSELLFVEAVRQYVQSIPEGQTGWLAGLRDPAVSKALALMHADMVRGWSVDELGREVGISRSGLAERFTRVIGVAPMHYLTDWRLQVAAQKLRDSGDSLGRIAEQVGYESEAAFSRAFKKKFGAAPATWRRVGNVGAPA</sequence>
<dbReference type="InterPro" id="IPR050204">
    <property type="entry name" value="AraC_XylS_family_regulators"/>
</dbReference>
<dbReference type="PROSITE" id="PS00041">
    <property type="entry name" value="HTH_ARAC_FAMILY_1"/>
    <property type="match status" value="1"/>
</dbReference>
<keyword evidence="3" id="KW-0804">Transcription</keyword>
<evidence type="ECO:0000256" key="2">
    <source>
        <dbReference type="ARBA" id="ARBA00023125"/>
    </source>
</evidence>
<dbReference type="AlphaFoldDB" id="A0A512NKH1"/>
<dbReference type="OrthoDB" id="9802263at2"/>
<evidence type="ECO:0000259" key="4">
    <source>
        <dbReference type="PROSITE" id="PS01124"/>
    </source>
</evidence>
<dbReference type="InterPro" id="IPR009057">
    <property type="entry name" value="Homeodomain-like_sf"/>
</dbReference>
<evidence type="ECO:0000313" key="6">
    <source>
        <dbReference type="Proteomes" id="UP000321058"/>
    </source>
</evidence>
<dbReference type="EMBL" id="BKAJ01000131">
    <property type="protein sequence ID" value="GEP59451.1"/>
    <property type="molecule type" value="Genomic_DNA"/>
</dbReference>
<dbReference type="Proteomes" id="UP000321058">
    <property type="component" value="Unassembled WGS sequence"/>
</dbReference>
<dbReference type="Gene3D" id="1.10.10.60">
    <property type="entry name" value="Homeodomain-like"/>
    <property type="match status" value="2"/>
</dbReference>
<dbReference type="PANTHER" id="PTHR46796">
    <property type="entry name" value="HTH-TYPE TRANSCRIPTIONAL ACTIVATOR RHAS-RELATED"/>
    <property type="match status" value="1"/>
</dbReference>
<evidence type="ECO:0000313" key="5">
    <source>
        <dbReference type="EMBL" id="GEP59451.1"/>
    </source>
</evidence>
<keyword evidence="2" id="KW-0238">DNA-binding</keyword>
<comment type="caution">
    <text evidence="5">The sequence shown here is derived from an EMBL/GenBank/DDBJ whole genome shotgun (WGS) entry which is preliminary data.</text>
</comment>
<dbReference type="InterPro" id="IPR020449">
    <property type="entry name" value="Tscrpt_reg_AraC-type_HTH"/>
</dbReference>
<dbReference type="PANTHER" id="PTHR46796:SF7">
    <property type="entry name" value="ARAC FAMILY TRANSCRIPTIONAL REGULATOR"/>
    <property type="match status" value="1"/>
</dbReference>
<dbReference type="Pfam" id="PF12852">
    <property type="entry name" value="Cupin_6"/>
    <property type="match status" value="1"/>
</dbReference>
<reference evidence="5 6" key="1">
    <citation type="submission" date="2019-07" db="EMBL/GenBank/DDBJ databases">
        <title>Whole genome shotgun sequence of Reyranella soli NBRC 108950.</title>
        <authorList>
            <person name="Hosoyama A."/>
            <person name="Uohara A."/>
            <person name="Ohji S."/>
            <person name="Ichikawa N."/>
        </authorList>
    </citation>
    <scope>NUCLEOTIDE SEQUENCE [LARGE SCALE GENOMIC DNA]</scope>
    <source>
        <strain evidence="5 6">NBRC 108950</strain>
    </source>
</reference>
<dbReference type="SUPFAM" id="SSF46689">
    <property type="entry name" value="Homeodomain-like"/>
    <property type="match status" value="2"/>
</dbReference>
<keyword evidence="6" id="KW-1185">Reference proteome</keyword>
<proteinExistence type="predicted"/>
<dbReference type="PRINTS" id="PR00032">
    <property type="entry name" value="HTHARAC"/>
</dbReference>
<dbReference type="InterPro" id="IPR032783">
    <property type="entry name" value="AraC_lig"/>
</dbReference>
<keyword evidence="1" id="KW-0805">Transcription regulation</keyword>
<organism evidence="5 6">
    <name type="scientific">Reyranella soli</name>
    <dbReference type="NCBI Taxonomy" id="1230389"/>
    <lineage>
        <taxon>Bacteria</taxon>
        <taxon>Pseudomonadati</taxon>
        <taxon>Pseudomonadota</taxon>
        <taxon>Alphaproteobacteria</taxon>
        <taxon>Hyphomicrobiales</taxon>
        <taxon>Reyranellaceae</taxon>
        <taxon>Reyranella</taxon>
    </lineage>
</organism>
<feature type="domain" description="HTH araC/xylS-type" evidence="4">
    <location>
        <begin position="218"/>
        <end position="316"/>
    </location>
</feature>
<dbReference type="SMART" id="SM00342">
    <property type="entry name" value="HTH_ARAC"/>
    <property type="match status" value="1"/>
</dbReference>
<dbReference type="PROSITE" id="PS01124">
    <property type="entry name" value="HTH_ARAC_FAMILY_2"/>
    <property type="match status" value="1"/>
</dbReference>
<name>A0A512NKH1_9HYPH</name>
<evidence type="ECO:0000256" key="1">
    <source>
        <dbReference type="ARBA" id="ARBA00023015"/>
    </source>
</evidence>
<dbReference type="Pfam" id="PF12833">
    <property type="entry name" value="HTH_18"/>
    <property type="match status" value="1"/>
</dbReference>
<dbReference type="InterPro" id="IPR018060">
    <property type="entry name" value="HTH_AraC"/>
</dbReference>
<dbReference type="RefSeq" id="WP_147154830.1">
    <property type="nucleotide sequence ID" value="NZ_BKAJ01000131.1"/>
</dbReference>
<protein>
    <submittedName>
        <fullName evidence="5">Cupin</fullName>
    </submittedName>
</protein>
<dbReference type="GO" id="GO:0003700">
    <property type="term" value="F:DNA-binding transcription factor activity"/>
    <property type="evidence" value="ECO:0007669"/>
    <property type="project" value="InterPro"/>
</dbReference>